<feature type="compositionally biased region" description="Acidic residues" evidence="1">
    <location>
        <begin position="132"/>
        <end position="157"/>
    </location>
</feature>
<dbReference type="Proteomes" id="UP000660262">
    <property type="component" value="Unassembled WGS sequence"/>
</dbReference>
<name>A0A830HM31_9CHLO</name>
<proteinExistence type="predicted"/>
<feature type="region of interest" description="Disordered" evidence="1">
    <location>
        <begin position="111"/>
        <end position="157"/>
    </location>
</feature>
<dbReference type="EMBL" id="BNJQ01000018">
    <property type="protein sequence ID" value="GHP07938.1"/>
    <property type="molecule type" value="Genomic_DNA"/>
</dbReference>
<gene>
    <name evidence="2" type="ORF">PPROV_000668000</name>
</gene>
<evidence type="ECO:0000256" key="1">
    <source>
        <dbReference type="SAM" id="MobiDB-lite"/>
    </source>
</evidence>
<accession>A0A830HM31</accession>
<sequence length="157" mass="17541">MAVWWRSGAVMETALCFSPADKQMIHGEITGKFGFASMKHFTEELKLRFMLRPMPNEQKICEYIQYTCTCHGKLGIKHKFGFQCTRKCKHVLARALRDGLFTVPPDMKLGVVAKPKSAGGRAKRAGKALEPESSESEEEDDGFSECSSDDSGEDDIE</sequence>
<keyword evidence="3" id="KW-1185">Reference proteome</keyword>
<evidence type="ECO:0000313" key="2">
    <source>
        <dbReference type="EMBL" id="GHP07938.1"/>
    </source>
</evidence>
<protein>
    <submittedName>
        <fullName evidence="2">Uncharacterized protein</fullName>
    </submittedName>
</protein>
<organism evidence="2 3">
    <name type="scientific">Pycnococcus provasolii</name>
    <dbReference type="NCBI Taxonomy" id="41880"/>
    <lineage>
        <taxon>Eukaryota</taxon>
        <taxon>Viridiplantae</taxon>
        <taxon>Chlorophyta</taxon>
        <taxon>Pseudoscourfieldiophyceae</taxon>
        <taxon>Pseudoscourfieldiales</taxon>
        <taxon>Pycnococcaceae</taxon>
        <taxon>Pycnococcus</taxon>
    </lineage>
</organism>
<reference evidence="2" key="1">
    <citation type="submission" date="2020-10" db="EMBL/GenBank/DDBJ databases">
        <title>Unveiling of a novel bifunctional photoreceptor, Dualchrome1, isolated from a cosmopolitan green alga.</title>
        <authorList>
            <person name="Suzuki S."/>
            <person name="Kawachi M."/>
        </authorList>
    </citation>
    <scope>NUCLEOTIDE SEQUENCE</scope>
    <source>
        <strain evidence="2">NIES 2893</strain>
    </source>
</reference>
<evidence type="ECO:0000313" key="3">
    <source>
        <dbReference type="Proteomes" id="UP000660262"/>
    </source>
</evidence>
<comment type="caution">
    <text evidence="2">The sequence shown here is derived from an EMBL/GenBank/DDBJ whole genome shotgun (WGS) entry which is preliminary data.</text>
</comment>
<dbReference type="AlphaFoldDB" id="A0A830HM31"/>